<comment type="caution">
    <text evidence="1">The sequence shown here is derived from an EMBL/GenBank/DDBJ whole genome shotgun (WGS) entry which is preliminary data.</text>
</comment>
<dbReference type="SUPFAM" id="SSF52540">
    <property type="entry name" value="P-loop containing nucleoside triphosphate hydrolases"/>
    <property type="match status" value="1"/>
</dbReference>
<dbReference type="Proteomes" id="UP000606194">
    <property type="component" value="Unassembled WGS sequence"/>
</dbReference>
<dbReference type="AlphaFoldDB" id="A0A918GE53"/>
<dbReference type="Gene3D" id="3.40.50.300">
    <property type="entry name" value="P-loop containing nucleotide triphosphate hydrolases"/>
    <property type="match status" value="1"/>
</dbReference>
<sequence length="54" mass="5953">MQCHTTAIKTPENTRLADRILVMDKGRVIEQGGYEDLVHAGGLFAELVALAKDR</sequence>
<reference evidence="1" key="2">
    <citation type="submission" date="2020-09" db="EMBL/GenBank/DDBJ databases">
        <authorList>
            <person name="Sun Q."/>
            <person name="Ohkuma M."/>
        </authorList>
    </citation>
    <scope>NUCLEOTIDE SEQUENCE</scope>
    <source>
        <strain evidence="1">JCM 4386</strain>
    </source>
</reference>
<organism evidence="1 2">
    <name type="scientific">Streptomyces humidus</name>
    <dbReference type="NCBI Taxonomy" id="52259"/>
    <lineage>
        <taxon>Bacteria</taxon>
        <taxon>Bacillati</taxon>
        <taxon>Actinomycetota</taxon>
        <taxon>Actinomycetes</taxon>
        <taxon>Kitasatosporales</taxon>
        <taxon>Streptomycetaceae</taxon>
        <taxon>Streptomyces</taxon>
    </lineage>
</organism>
<evidence type="ECO:0000313" key="1">
    <source>
        <dbReference type="EMBL" id="GGS28061.1"/>
    </source>
</evidence>
<dbReference type="InterPro" id="IPR027417">
    <property type="entry name" value="P-loop_NTPase"/>
</dbReference>
<accession>A0A918GE53</accession>
<dbReference type="EMBL" id="BMTL01000054">
    <property type="protein sequence ID" value="GGS28061.1"/>
    <property type="molecule type" value="Genomic_DNA"/>
</dbReference>
<evidence type="ECO:0008006" key="3">
    <source>
        <dbReference type="Google" id="ProtNLM"/>
    </source>
</evidence>
<name>A0A918GE53_9ACTN</name>
<keyword evidence="2" id="KW-1185">Reference proteome</keyword>
<proteinExistence type="predicted"/>
<protein>
    <recommendedName>
        <fullName evidence="3">ABC transporter ATP-binding protein</fullName>
    </recommendedName>
</protein>
<gene>
    <name evidence="1" type="ORF">GCM10010269_78350</name>
</gene>
<evidence type="ECO:0000313" key="2">
    <source>
        <dbReference type="Proteomes" id="UP000606194"/>
    </source>
</evidence>
<reference evidence="1" key="1">
    <citation type="journal article" date="2014" name="Int. J. Syst. Evol. Microbiol.">
        <title>Complete genome sequence of Corynebacterium casei LMG S-19264T (=DSM 44701T), isolated from a smear-ripened cheese.</title>
        <authorList>
            <consortium name="US DOE Joint Genome Institute (JGI-PGF)"/>
            <person name="Walter F."/>
            <person name="Albersmeier A."/>
            <person name="Kalinowski J."/>
            <person name="Ruckert C."/>
        </authorList>
    </citation>
    <scope>NUCLEOTIDE SEQUENCE</scope>
    <source>
        <strain evidence="1">JCM 4386</strain>
    </source>
</reference>